<dbReference type="GO" id="GO:0000290">
    <property type="term" value="P:deadenylation-dependent decapping of nuclear-transcribed mRNA"/>
    <property type="evidence" value="ECO:0007669"/>
    <property type="project" value="TreeGrafter"/>
</dbReference>
<comment type="caution">
    <text evidence="6">The sequence shown here is derived from an EMBL/GenBank/DDBJ whole genome shotgun (WGS) entry which is preliminary data.</text>
</comment>
<keyword evidence="7" id="KW-1185">Reference proteome</keyword>
<feature type="domain" description="Sm" evidence="5">
    <location>
        <begin position="35"/>
        <end position="102"/>
    </location>
</feature>
<dbReference type="PANTHER" id="PTHR15588">
    <property type="entry name" value="LSM1"/>
    <property type="match status" value="1"/>
</dbReference>
<dbReference type="GO" id="GO:1990726">
    <property type="term" value="C:Lsm1-7-Pat1 complex"/>
    <property type="evidence" value="ECO:0007669"/>
    <property type="project" value="TreeGrafter"/>
</dbReference>
<evidence type="ECO:0000313" key="6">
    <source>
        <dbReference type="EMBL" id="CCH45205.1"/>
    </source>
</evidence>
<name>K0KJ03_WICCF</name>
<dbReference type="InterPro" id="IPR010920">
    <property type="entry name" value="LSM_dom_sf"/>
</dbReference>
<keyword evidence="3" id="KW-0694">RNA-binding</keyword>
<dbReference type="HOGENOM" id="CLU_076902_0_1_1"/>
<keyword evidence="4" id="KW-0687">Ribonucleoprotein</keyword>
<dbReference type="InterPro" id="IPR047575">
    <property type="entry name" value="Sm"/>
</dbReference>
<evidence type="ECO:0000256" key="4">
    <source>
        <dbReference type="ARBA" id="ARBA00023274"/>
    </source>
</evidence>
<evidence type="ECO:0000259" key="5">
    <source>
        <dbReference type="PROSITE" id="PS52002"/>
    </source>
</evidence>
<evidence type="ECO:0000256" key="3">
    <source>
        <dbReference type="ARBA" id="ARBA00022884"/>
    </source>
</evidence>
<dbReference type="Proteomes" id="UP000009328">
    <property type="component" value="Unassembled WGS sequence"/>
</dbReference>
<comment type="similarity">
    <text evidence="1">Belongs to the snRNP Sm proteins family.</text>
</comment>
<gene>
    <name evidence="6" type="ORF">BN7_4786</name>
</gene>
<dbReference type="EMBL" id="CAIF01000184">
    <property type="protein sequence ID" value="CCH45205.1"/>
    <property type="molecule type" value="Genomic_DNA"/>
</dbReference>
<accession>K0KJ03</accession>
<dbReference type="GO" id="GO:0003729">
    <property type="term" value="F:mRNA binding"/>
    <property type="evidence" value="ECO:0007669"/>
    <property type="project" value="TreeGrafter"/>
</dbReference>
<dbReference type="FunCoup" id="K0KJ03">
    <property type="interactions" value="461"/>
</dbReference>
<evidence type="ECO:0000256" key="2">
    <source>
        <dbReference type="ARBA" id="ARBA00022664"/>
    </source>
</evidence>
<sequence length="154" mass="17195">MSGSPTPEASEKSKSATDQLSENVAELYLESFSFTTAAAIIGYVDRKVCVTLTDGRHLFGVLRTFDQYGKIYLSDNRYGEEYVGVLLIRGENIVIIGDVDIDKEDEPLSRLTRIPFPDAKQLQKQSQDQALVDGKKKTKKLHKQGLVNDHVSVF</sequence>
<dbReference type="PROSITE" id="PS52002">
    <property type="entry name" value="SM"/>
    <property type="match status" value="1"/>
</dbReference>
<dbReference type="eggNOG" id="KOG1782">
    <property type="taxonomic scope" value="Eukaryota"/>
</dbReference>
<dbReference type="SUPFAM" id="SSF50182">
    <property type="entry name" value="Sm-like ribonucleoproteins"/>
    <property type="match status" value="1"/>
</dbReference>
<evidence type="ECO:0000256" key="1">
    <source>
        <dbReference type="ARBA" id="ARBA00006850"/>
    </source>
</evidence>
<keyword evidence="2" id="KW-0507">mRNA processing</keyword>
<organism evidence="6 7">
    <name type="scientific">Wickerhamomyces ciferrii (strain ATCC 14091 / BCRC 22168 / CBS 111 / JCM 3599 / NBRC 0793 / NRRL Y-1031 F-60-10)</name>
    <name type="common">Yeast</name>
    <name type="synonym">Pichia ciferrii</name>
    <dbReference type="NCBI Taxonomy" id="1206466"/>
    <lineage>
        <taxon>Eukaryota</taxon>
        <taxon>Fungi</taxon>
        <taxon>Dikarya</taxon>
        <taxon>Ascomycota</taxon>
        <taxon>Saccharomycotina</taxon>
        <taxon>Saccharomycetes</taxon>
        <taxon>Phaffomycetales</taxon>
        <taxon>Wickerhamomycetaceae</taxon>
        <taxon>Wickerhamomyces</taxon>
    </lineage>
</organism>
<dbReference type="GO" id="GO:1990904">
    <property type="term" value="C:ribonucleoprotein complex"/>
    <property type="evidence" value="ECO:0007669"/>
    <property type="project" value="UniProtKB-KW"/>
</dbReference>
<dbReference type="Pfam" id="PF01423">
    <property type="entry name" value="LSM"/>
    <property type="match status" value="1"/>
</dbReference>
<dbReference type="InterPro" id="IPR001163">
    <property type="entry name" value="Sm_dom_euk/arc"/>
</dbReference>
<evidence type="ECO:0000313" key="7">
    <source>
        <dbReference type="Proteomes" id="UP000009328"/>
    </source>
</evidence>
<dbReference type="InParanoid" id="K0KJ03"/>
<dbReference type="SMART" id="SM00651">
    <property type="entry name" value="Sm"/>
    <property type="match status" value="1"/>
</dbReference>
<dbReference type="AlphaFoldDB" id="K0KJ03"/>
<dbReference type="InterPro" id="IPR044642">
    <property type="entry name" value="PTHR15588"/>
</dbReference>
<dbReference type="GO" id="GO:0000932">
    <property type="term" value="C:P-body"/>
    <property type="evidence" value="ECO:0007669"/>
    <property type="project" value="TreeGrafter"/>
</dbReference>
<dbReference type="PANTHER" id="PTHR15588:SF8">
    <property type="entry name" value="U6 SNRNA-ASSOCIATED SM-LIKE PROTEIN LSM1"/>
    <property type="match status" value="1"/>
</dbReference>
<reference evidence="6 7" key="1">
    <citation type="journal article" date="2012" name="Eukaryot. Cell">
        <title>Draft genome sequence of Wickerhamomyces ciferrii NRRL Y-1031 F-60-10.</title>
        <authorList>
            <person name="Schneider J."/>
            <person name="Andrea H."/>
            <person name="Blom J."/>
            <person name="Jaenicke S."/>
            <person name="Ruckert C."/>
            <person name="Schorsch C."/>
            <person name="Szczepanowski R."/>
            <person name="Farwick M."/>
            <person name="Goesmann A."/>
            <person name="Puhler A."/>
            <person name="Schaffer S."/>
            <person name="Tauch A."/>
            <person name="Kohler T."/>
            <person name="Brinkrolf K."/>
        </authorList>
    </citation>
    <scope>NUCLEOTIDE SEQUENCE [LARGE SCALE GENOMIC DNA]</scope>
    <source>
        <strain evidence="7">ATCC 14091 / BCRC 22168 / CBS 111 / JCM 3599 / NBRC 0793 / NRRL Y-1031 F-60-10</strain>
    </source>
</reference>
<dbReference type="Gene3D" id="2.30.30.100">
    <property type="match status" value="1"/>
</dbReference>
<protein>
    <submittedName>
        <fullName evidence="6">Sm-like protein LSm1</fullName>
    </submittedName>
</protein>
<proteinExistence type="inferred from homology"/>
<dbReference type="GO" id="GO:0006397">
    <property type="term" value="P:mRNA processing"/>
    <property type="evidence" value="ECO:0007669"/>
    <property type="project" value="UniProtKB-KW"/>
</dbReference>
<dbReference type="STRING" id="1206466.K0KJ03"/>